<keyword evidence="3" id="KW-1185">Reference proteome</keyword>
<name>A0ABN9XDM4_9DINO</name>
<evidence type="ECO:0000313" key="3">
    <source>
        <dbReference type="Proteomes" id="UP001189429"/>
    </source>
</evidence>
<dbReference type="SUPFAM" id="SSF56300">
    <property type="entry name" value="Metallo-dependent phosphatases"/>
    <property type="match status" value="1"/>
</dbReference>
<dbReference type="EMBL" id="CAUYUJ010020171">
    <property type="protein sequence ID" value="CAK0896336.1"/>
    <property type="molecule type" value="Genomic_DNA"/>
</dbReference>
<sequence length="578" mass="61578">MGRLRAAVAALAARGALGEGARATPVLRGCGVPVEQVKLVLPAGDVVAAGTMQVAFVGGSDAVRVRYWSEDSGDVLSAAPRRIMPYEQFFHPEAGQRLFNLAALTGLKPGRYQYEIVDDPHAGVPVGAAGASGAPGEGGSPERALVEWCNAFAAVVPGSFTFGPKGSRLRVAVMGDMGASSDGPHLGCFASRKCAGAAAVKELLRASSGVLDAVFNIGDISYAAGADAVWEDYARENEHVSSQVPWMTAVGNHEWGPDSNCECGTPYAFRYPMPTNDGAGVDFDAHRKPICHTSVHQKGKKMCSYANDDRALAWHDMAYSVDMGNARIVVVSTQHGITKGTGQFEWLRRKLTTDPKRWQVIMGHIDACSPCDPLQTAENDMADCYCWPNGGPVGEYGASSMSVVQQLVTQHGLPVDLVLAGHSHDAVADFVRNCTGMPDCDAGKQAPLVIVGGAGYGHDEGEPGDARKERGNQCSRAPYGYVELGFGDDAIEVNFRGVAGTGSDDYDTASCLTLHVKEKHAEDRKPAGWWPRFTQSTGGRRLDDDSCHLNMHAVFDTDRCTPASFSVHKGEKPPVRLI</sequence>
<evidence type="ECO:0000259" key="1">
    <source>
        <dbReference type="Pfam" id="PF00149"/>
    </source>
</evidence>
<dbReference type="PANTHER" id="PTHR45778">
    <property type="entry name" value="PURPLE ACID PHOSPHATASE-RELATED"/>
    <property type="match status" value="1"/>
</dbReference>
<dbReference type="Proteomes" id="UP001189429">
    <property type="component" value="Unassembled WGS sequence"/>
</dbReference>
<comment type="caution">
    <text evidence="2">The sequence shown here is derived from an EMBL/GenBank/DDBJ whole genome shotgun (WGS) entry which is preliminary data.</text>
</comment>
<gene>
    <name evidence="2" type="ORF">PCOR1329_LOCUS74833</name>
</gene>
<feature type="domain" description="Calcineurin-like phosphoesterase" evidence="1">
    <location>
        <begin position="169"/>
        <end position="425"/>
    </location>
</feature>
<protein>
    <recommendedName>
        <fullName evidence="1">Calcineurin-like phosphoesterase domain-containing protein</fullName>
    </recommendedName>
</protein>
<accession>A0ABN9XDM4</accession>
<reference evidence="2" key="1">
    <citation type="submission" date="2023-10" db="EMBL/GenBank/DDBJ databases">
        <authorList>
            <person name="Chen Y."/>
            <person name="Shah S."/>
            <person name="Dougan E. K."/>
            <person name="Thang M."/>
            <person name="Chan C."/>
        </authorList>
    </citation>
    <scope>NUCLEOTIDE SEQUENCE [LARGE SCALE GENOMIC DNA]</scope>
</reference>
<dbReference type="Pfam" id="PF00149">
    <property type="entry name" value="Metallophos"/>
    <property type="match status" value="1"/>
</dbReference>
<organism evidence="2 3">
    <name type="scientific">Prorocentrum cordatum</name>
    <dbReference type="NCBI Taxonomy" id="2364126"/>
    <lineage>
        <taxon>Eukaryota</taxon>
        <taxon>Sar</taxon>
        <taxon>Alveolata</taxon>
        <taxon>Dinophyceae</taxon>
        <taxon>Prorocentrales</taxon>
        <taxon>Prorocentraceae</taxon>
        <taxon>Prorocentrum</taxon>
    </lineage>
</organism>
<dbReference type="InterPro" id="IPR029052">
    <property type="entry name" value="Metallo-depent_PP-like"/>
</dbReference>
<dbReference type="Gene3D" id="3.60.21.10">
    <property type="match status" value="1"/>
</dbReference>
<dbReference type="InterPro" id="IPR004843">
    <property type="entry name" value="Calcineurin-like_PHP"/>
</dbReference>
<proteinExistence type="predicted"/>
<evidence type="ECO:0000313" key="2">
    <source>
        <dbReference type="EMBL" id="CAK0896336.1"/>
    </source>
</evidence>